<keyword evidence="4" id="KW-0067">ATP-binding</keyword>
<gene>
    <name evidence="7" type="ORF">B2A_08053</name>
</gene>
<dbReference type="PROSITE" id="PS51198">
    <property type="entry name" value="UVRD_HELICASE_ATP_BIND"/>
    <property type="match status" value="1"/>
</dbReference>
<accession>T0ZIT0</accession>
<dbReference type="SUPFAM" id="SSF52540">
    <property type="entry name" value="P-loop containing nucleoside triphosphate hydrolases"/>
    <property type="match status" value="1"/>
</dbReference>
<dbReference type="InterPro" id="IPR000212">
    <property type="entry name" value="DNA_helicase_UvrD/REP"/>
</dbReference>
<dbReference type="Gene3D" id="1.10.10.160">
    <property type="match status" value="1"/>
</dbReference>
<evidence type="ECO:0000256" key="2">
    <source>
        <dbReference type="ARBA" id="ARBA00022801"/>
    </source>
</evidence>
<dbReference type="InterPro" id="IPR014016">
    <property type="entry name" value="UvrD-like_ATP-bd"/>
</dbReference>
<evidence type="ECO:0000259" key="6">
    <source>
        <dbReference type="PROSITE" id="PS51198"/>
    </source>
</evidence>
<organism evidence="7">
    <name type="scientific">mine drainage metagenome</name>
    <dbReference type="NCBI Taxonomy" id="410659"/>
    <lineage>
        <taxon>unclassified sequences</taxon>
        <taxon>metagenomes</taxon>
        <taxon>ecological metagenomes</taxon>
    </lineage>
</organism>
<feature type="domain" description="UvrD-like helicase ATP-binding" evidence="6">
    <location>
        <begin position="1"/>
        <end position="161"/>
    </location>
</feature>
<dbReference type="EMBL" id="AUZZ01005794">
    <property type="protein sequence ID" value="EQD48241.1"/>
    <property type="molecule type" value="Genomic_DNA"/>
</dbReference>
<keyword evidence="3 7" id="KW-0347">Helicase</keyword>
<reference evidence="7" key="2">
    <citation type="journal article" date="2014" name="ISME J.">
        <title>Microbial stratification in low pH oxic and suboxic macroscopic growths along an acid mine drainage.</title>
        <authorList>
            <person name="Mendez-Garcia C."/>
            <person name="Mesa V."/>
            <person name="Sprenger R.R."/>
            <person name="Richter M."/>
            <person name="Diez M.S."/>
            <person name="Solano J."/>
            <person name="Bargiela R."/>
            <person name="Golyshina O.V."/>
            <person name="Manteca A."/>
            <person name="Ramos J.L."/>
            <person name="Gallego J.R."/>
            <person name="Llorente I."/>
            <person name="Martins Dos Santos V.A."/>
            <person name="Jensen O.N."/>
            <person name="Pelaez A.I."/>
            <person name="Sanchez J."/>
            <person name="Ferrer M."/>
        </authorList>
    </citation>
    <scope>NUCLEOTIDE SEQUENCE</scope>
</reference>
<protein>
    <submittedName>
        <fullName evidence="7">UvrD/REP helicase</fullName>
    </submittedName>
</protein>
<comment type="caution">
    <text evidence="7">The sequence shown here is derived from an EMBL/GenBank/DDBJ whole genome shotgun (WGS) entry which is preliminary data.</text>
</comment>
<dbReference type="InterPro" id="IPR013986">
    <property type="entry name" value="DExx_box_DNA_helicase_dom_sf"/>
</dbReference>
<dbReference type="GO" id="GO:0005524">
    <property type="term" value="F:ATP binding"/>
    <property type="evidence" value="ECO:0007669"/>
    <property type="project" value="UniProtKB-KW"/>
</dbReference>
<evidence type="ECO:0000256" key="5">
    <source>
        <dbReference type="ARBA" id="ARBA00023125"/>
    </source>
</evidence>
<feature type="non-terminal residue" evidence="7">
    <location>
        <position position="161"/>
    </location>
</feature>
<dbReference type="GO" id="GO:0043138">
    <property type="term" value="F:3'-5' DNA helicase activity"/>
    <property type="evidence" value="ECO:0007669"/>
    <property type="project" value="TreeGrafter"/>
</dbReference>
<evidence type="ECO:0000313" key="7">
    <source>
        <dbReference type="EMBL" id="EQD48241.1"/>
    </source>
</evidence>
<evidence type="ECO:0000256" key="4">
    <source>
        <dbReference type="ARBA" id="ARBA00022840"/>
    </source>
</evidence>
<evidence type="ECO:0000256" key="3">
    <source>
        <dbReference type="ARBA" id="ARBA00022806"/>
    </source>
</evidence>
<name>T0ZIT0_9ZZZZ</name>
<dbReference type="Gene3D" id="3.40.50.300">
    <property type="entry name" value="P-loop containing nucleotide triphosphate hydrolases"/>
    <property type="match status" value="1"/>
</dbReference>
<reference evidence="7" key="1">
    <citation type="submission" date="2013-08" db="EMBL/GenBank/DDBJ databases">
        <authorList>
            <person name="Mendez C."/>
            <person name="Richter M."/>
            <person name="Ferrer M."/>
            <person name="Sanchez J."/>
        </authorList>
    </citation>
    <scope>NUCLEOTIDE SEQUENCE</scope>
</reference>
<sequence length="161" mass="18285">MEVATFHALCKQTLDRMGRMEGVHLMDGGEQRLYYSRTADACGLEIEQVTQIIEAIKTSPVPQANSDAAVVYRIYKNLIDKNRYWDFADLIRATVEGMSDGSIAPWNADLMLVDEFQDTDALQYELIRLHRTRSQLTVAGDDDQEIYGFRHAMGTAGMLRF</sequence>
<keyword evidence="5" id="KW-0238">DNA-binding</keyword>
<dbReference type="PANTHER" id="PTHR11070:SF2">
    <property type="entry name" value="ATP-DEPENDENT DNA HELICASE SRS2"/>
    <property type="match status" value="1"/>
</dbReference>
<dbReference type="Pfam" id="PF00580">
    <property type="entry name" value="UvrD-helicase"/>
    <property type="match status" value="1"/>
</dbReference>
<dbReference type="GO" id="GO:0003677">
    <property type="term" value="F:DNA binding"/>
    <property type="evidence" value="ECO:0007669"/>
    <property type="project" value="UniProtKB-KW"/>
</dbReference>
<dbReference type="AlphaFoldDB" id="T0ZIT0"/>
<proteinExistence type="predicted"/>
<keyword evidence="1" id="KW-0547">Nucleotide-binding</keyword>
<keyword evidence="2" id="KW-0378">Hydrolase</keyword>
<dbReference type="GO" id="GO:0000725">
    <property type="term" value="P:recombinational repair"/>
    <property type="evidence" value="ECO:0007669"/>
    <property type="project" value="TreeGrafter"/>
</dbReference>
<dbReference type="GO" id="GO:0016787">
    <property type="term" value="F:hydrolase activity"/>
    <property type="evidence" value="ECO:0007669"/>
    <property type="project" value="UniProtKB-KW"/>
</dbReference>
<evidence type="ECO:0000256" key="1">
    <source>
        <dbReference type="ARBA" id="ARBA00022741"/>
    </source>
</evidence>
<dbReference type="InterPro" id="IPR027417">
    <property type="entry name" value="P-loop_NTPase"/>
</dbReference>
<dbReference type="PANTHER" id="PTHR11070">
    <property type="entry name" value="UVRD / RECB / PCRA DNA HELICASE FAMILY MEMBER"/>
    <property type="match status" value="1"/>
</dbReference>